<comment type="cofactor">
    <cofactor evidence="6">
        <name>Zn(2+)</name>
        <dbReference type="ChEBI" id="CHEBI:29105"/>
    </cofactor>
    <text evidence="6">Binds 1 zinc ion.</text>
</comment>
<keyword evidence="10" id="KW-1185">Reference proteome</keyword>
<dbReference type="Gene3D" id="1.10.1370.20">
    <property type="entry name" value="Oligoendopeptidase f, C-terminal domain"/>
    <property type="match status" value="1"/>
</dbReference>
<dbReference type="Gene3D" id="1.20.140.70">
    <property type="entry name" value="Oligopeptidase f, N-terminal domain"/>
    <property type="match status" value="1"/>
</dbReference>
<reference evidence="9" key="1">
    <citation type="submission" date="2020-08" db="EMBL/GenBank/DDBJ databases">
        <title>Genome public.</title>
        <authorList>
            <person name="Liu C."/>
            <person name="Sun Q."/>
        </authorList>
    </citation>
    <scope>NUCLEOTIDE SEQUENCE</scope>
    <source>
        <strain evidence="9">NSJ-63</strain>
    </source>
</reference>
<evidence type="ECO:0000259" key="7">
    <source>
        <dbReference type="Pfam" id="PF01432"/>
    </source>
</evidence>
<evidence type="ECO:0000259" key="8">
    <source>
        <dbReference type="Pfam" id="PF08439"/>
    </source>
</evidence>
<keyword evidence="1 6" id="KW-0645">Protease</keyword>
<evidence type="ECO:0000256" key="2">
    <source>
        <dbReference type="ARBA" id="ARBA00022723"/>
    </source>
</evidence>
<evidence type="ECO:0000256" key="5">
    <source>
        <dbReference type="ARBA" id="ARBA00023049"/>
    </source>
</evidence>
<dbReference type="PANTHER" id="PTHR11804">
    <property type="entry name" value="PROTEASE M3 THIMET OLIGOPEPTIDASE-RELATED"/>
    <property type="match status" value="1"/>
</dbReference>
<comment type="function">
    <text evidence="6">Has oligopeptidase activity and degrades a variety of small bioactive peptides.</text>
</comment>
<dbReference type="GO" id="GO:0006518">
    <property type="term" value="P:peptide metabolic process"/>
    <property type="evidence" value="ECO:0007669"/>
    <property type="project" value="TreeGrafter"/>
</dbReference>
<dbReference type="SUPFAM" id="SSF55486">
    <property type="entry name" value="Metalloproteases ('zincins'), catalytic domain"/>
    <property type="match status" value="1"/>
</dbReference>
<keyword evidence="4 6" id="KW-0862">Zinc</keyword>
<dbReference type="InterPro" id="IPR013647">
    <property type="entry name" value="OligopepF_N_dom"/>
</dbReference>
<name>A0A926DJ35_9FIRM</name>
<accession>A0A926DJ35</accession>
<evidence type="ECO:0000256" key="4">
    <source>
        <dbReference type="ARBA" id="ARBA00022833"/>
    </source>
</evidence>
<dbReference type="GO" id="GO:0004222">
    <property type="term" value="F:metalloendopeptidase activity"/>
    <property type="evidence" value="ECO:0007669"/>
    <property type="project" value="UniProtKB-UniRule"/>
</dbReference>
<evidence type="ECO:0000256" key="1">
    <source>
        <dbReference type="ARBA" id="ARBA00022670"/>
    </source>
</evidence>
<dbReference type="InterPro" id="IPR045090">
    <property type="entry name" value="Pept_M3A_M3B"/>
</dbReference>
<dbReference type="AlphaFoldDB" id="A0A926DJ35"/>
<dbReference type="Gene3D" id="1.10.287.830">
    <property type="entry name" value="putative peptidase helix hairpin domain like"/>
    <property type="match status" value="1"/>
</dbReference>
<feature type="domain" description="Peptidase M3A/M3B catalytic" evidence="7">
    <location>
        <begin position="206"/>
        <end position="574"/>
    </location>
</feature>
<dbReference type="InterPro" id="IPR042088">
    <property type="entry name" value="OligoPept_F_C"/>
</dbReference>
<evidence type="ECO:0000256" key="6">
    <source>
        <dbReference type="RuleBase" id="RU368091"/>
    </source>
</evidence>
<dbReference type="InterPro" id="IPR004438">
    <property type="entry name" value="Peptidase_M3B"/>
</dbReference>
<keyword evidence="2 6" id="KW-0479">Metal-binding</keyword>
<dbReference type="CDD" id="cd09608">
    <property type="entry name" value="M3B_PepF"/>
    <property type="match status" value="1"/>
</dbReference>
<dbReference type="Pfam" id="PF01432">
    <property type="entry name" value="Peptidase_M3"/>
    <property type="match status" value="1"/>
</dbReference>
<comment type="caution">
    <text evidence="9">The sequence shown here is derived from an EMBL/GenBank/DDBJ whole genome shotgun (WGS) entry which is preliminary data.</text>
</comment>
<dbReference type="GO" id="GO:0046872">
    <property type="term" value="F:metal ion binding"/>
    <property type="evidence" value="ECO:0007669"/>
    <property type="project" value="UniProtKB-UniRule"/>
</dbReference>
<dbReference type="Pfam" id="PF08439">
    <property type="entry name" value="Peptidase_M3_N"/>
    <property type="match status" value="1"/>
</dbReference>
<keyword evidence="3 6" id="KW-0378">Hydrolase</keyword>
<dbReference type="InterPro" id="IPR001567">
    <property type="entry name" value="Pept_M3A_M3B_dom"/>
</dbReference>
<dbReference type="NCBIfam" id="TIGR00181">
    <property type="entry name" value="pepF"/>
    <property type="match status" value="1"/>
</dbReference>
<protein>
    <recommendedName>
        <fullName evidence="6">Oligopeptidase F</fullName>
        <ecNumber evidence="6">3.4.24.-</ecNumber>
    </recommendedName>
</protein>
<evidence type="ECO:0000313" key="10">
    <source>
        <dbReference type="Proteomes" id="UP000617951"/>
    </source>
</evidence>
<dbReference type="EMBL" id="JACRSS010000003">
    <property type="protein sequence ID" value="MBC8538689.1"/>
    <property type="molecule type" value="Genomic_DNA"/>
</dbReference>
<organism evidence="9 10">
    <name type="scientific">Guopingia tenuis</name>
    <dbReference type="NCBI Taxonomy" id="2763656"/>
    <lineage>
        <taxon>Bacteria</taxon>
        <taxon>Bacillati</taxon>
        <taxon>Bacillota</taxon>
        <taxon>Clostridia</taxon>
        <taxon>Christensenellales</taxon>
        <taxon>Christensenellaceae</taxon>
        <taxon>Guopingia</taxon>
    </lineage>
</organism>
<dbReference type="RefSeq" id="WP_249280403.1">
    <property type="nucleotide sequence ID" value="NZ_JACRSS010000003.1"/>
</dbReference>
<dbReference type="EC" id="3.4.24.-" evidence="6"/>
<dbReference type="PANTHER" id="PTHR11804:SF84">
    <property type="entry name" value="SACCHAROLYSIN"/>
    <property type="match status" value="1"/>
</dbReference>
<proteinExistence type="inferred from homology"/>
<feature type="domain" description="Oligopeptidase F N-terminal" evidence="8">
    <location>
        <begin position="118"/>
        <end position="186"/>
    </location>
</feature>
<dbReference type="Proteomes" id="UP000617951">
    <property type="component" value="Unassembled WGS sequence"/>
</dbReference>
<keyword evidence="5 6" id="KW-0482">Metalloprotease</keyword>
<evidence type="ECO:0000256" key="3">
    <source>
        <dbReference type="ARBA" id="ARBA00022801"/>
    </source>
</evidence>
<sequence length="595" mass="67191">MKTWEAPRKRADIEEQYKWKLEDIYASDAEWEKEYEELSDAISKLPALEGNLASSGQKLAAGLKEIDEAGHKLERLYVYARMRRDEDNANPTYQALTDRATSISVRYSAAVSFVSPLLLSLDESVLRGYLEGCPELSDYAFMIEDLLRSKQHVLSAGEEKLLSLAGDFSGGAKDIFTMLDNADMKFASVEQNGTTHSLSHASYIGLMQSADRELRKKVFETYYQSYKDEINTIAATYATNVKKDLFYTRARNFGTCLERALFGDNVPVAVYEKLLETVHQNLPILHRYMELRKKVLGVEELHMYDIYTPLVSEVEASYSYEEAKDLVLKGLEALGGEYLEILKGAFEEGWVDVYENQGKSSGAYSWGVYGVHPYVLLNHRGDLDSVFTIAHEMGHAMHTYYSNAAQPYPTSGYAIFVAEVASTVNEILLTKYLLKTVTDKKLKKYILNHYIDQFRTTVVRQAMFAEFEKISHEMAEKGEPLTASSLCKVYGDLNAEYHGPAMAKDETISYEWARIPHFYNAFYVYKYATGFSSASAIVAGLDQPGNLEKYKDFLKSGGSDYPIALLEKAGVDFAHVVEVCMQEFARALSEFEALL</sequence>
<comment type="similarity">
    <text evidence="6">Belongs to the peptidase M3B family.</text>
</comment>
<dbReference type="GO" id="GO:0006508">
    <property type="term" value="P:proteolysis"/>
    <property type="evidence" value="ECO:0007669"/>
    <property type="project" value="UniProtKB-KW"/>
</dbReference>
<evidence type="ECO:0000313" key="9">
    <source>
        <dbReference type="EMBL" id="MBC8538689.1"/>
    </source>
</evidence>
<gene>
    <name evidence="9" type="primary">pepF</name>
    <name evidence="9" type="ORF">H8693_07045</name>
</gene>